<evidence type="ECO:0000313" key="3">
    <source>
        <dbReference type="Proteomes" id="UP001228905"/>
    </source>
</evidence>
<reference evidence="2 3" key="1">
    <citation type="submission" date="2023-07" db="EMBL/GenBank/DDBJ databases">
        <title>Genomic Encyclopedia of Type Strains, Phase IV (KMG-IV): sequencing the most valuable type-strain genomes for metagenomic binning, comparative biology and taxonomic classification.</title>
        <authorList>
            <person name="Goeker M."/>
        </authorList>
    </citation>
    <scope>NUCLEOTIDE SEQUENCE [LARGE SCALE GENOMIC DNA]</scope>
    <source>
        <strain evidence="2 3">DSM 18695</strain>
    </source>
</reference>
<sequence length="140" mass="15053">MTAAEVIAALGLIPHPEGGWYGETWRDPATADERPAVSAIYYLLEAGQVSAWHRIDAAEVWLYHSGAPLRLSLAATDHDAPQTHRLGPDLTAGERPQVVVPTGWWQSAVSGGDWTLVSCVVAPAFSFDSFEMAEPGWSPG</sequence>
<protein>
    <submittedName>
        <fullName evidence="2">Cupin superfamily sugar epimerase</fullName>
    </submittedName>
</protein>
<dbReference type="Gene3D" id="2.60.120.10">
    <property type="entry name" value="Jelly Rolls"/>
    <property type="match status" value="1"/>
</dbReference>
<evidence type="ECO:0000313" key="2">
    <source>
        <dbReference type="EMBL" id="MDQ0466649.1"/>
    </source>
</evidence>
<dbReference type="InterPro" id="IPR009327">
    <property type="entry name" value="Cupin_DUF985"/>
</dbReference>
<dbReference type="RefSeq" id="WP_307352784.1">
    <property type="nucleotide sequence ID" value="NZ_JAUSVS010000013.1"/>
</dbReference>
<organism evidence="2 3">
    <name type="scientific">Caulobacter ginsengisoli</name>
    <dbReference type="NCBI Taxonomy" id="400775"/>
    <lineage>
        <taxon>Bacteria</taxon>
        <taxon>Pseudomonadati</taxon>
        <taxon>Pseudomonadota</taxon>
        <taxon>Alphaproteobacteria</taxon>
        <taxon>Caulobacterales</taxon>
        <taxon>Caulobacteraceae</taxon>
        <taxon>Caulobacter</taxon>
    </lineage>
</organism>
<dbReference type="InterPro" id="IPR011051">
    <property type="entry name" value="RmlC_Cupin_sf"/>
</dbReference>
<keyword evidence="3" id="KW-1185">Reference proteome</keyword>
<dbReference type="Pfam" id="PF06172">
    <property type="entry name" value="Cupin_5"/>
    <property type="match status" value="1"/>
</dbReference>
<dbReference type="PANTHER" id="PTHR33387">
    <property type="entry name" value="RMLC-LIKE JELLY ROLL FOLD PROTEIN"/>
    <property type="match status" value="1"/>
</dbReference>
<dbReference type="Proteomes" id="UP001228905">
    <property type="component" value="Unassembled WGS sequence"/>
</dbReference>
<comment type="caution">
    <text evidence="2">The sequence shown here is derived from an EMBL/GenBank/DDBJ whole genome shotgun (WGS) entry which is preliminary data.</text>
</comment>
<evidence type="ECO:0000259" key="1">
    <source>
        <dbReference type="Pfam" id="PF06172"/>
    </source>
</evidence>
<name>A0ABU0J045_9CAUL</name>
<dbReference type="PANTHER" id="PTHR33387:SF3">
    <property type="entry name" value="DUF985 DOMAIN-CONTAINING PROTEIN"/>
    <property type="match status" value="1"/>
</dbReference>
<proteinExistence type="predicted"/>
<dbReference type="InterPro" id="IPR014710">
    <property type="entry name" value="RmlC-like_jellyroll"/>
</dbReference>
<accession>A0ABU0J045</accession>
<dbReference type="CDD" id="cd06121">
    <property type="entry name" value="cupin_YML079wp"/>
    <property type="match status" value="1"/>
</dbReference>
<dbReference type="InterPro" id="IPR039935">
    <property type="entry name" value="YML079W-like"/>
</dbReference>
<feature type="domain" description="DUF985" evidence="1">
    <location>
        <begin position="5"/>
        <end position="133"/>
    </location>
</feature>
<dbReference type="SUPFAM" id="SSF51182">
    <property type="entry name" value="RmlC-like cupins"/>
    <property type="match status" value="1"/>
</dbReference>
<gene>
    <name evidence="2" type="ORF">QO010_004445</name>
</gene>
<dbReference type="EMBL" id="JAUSVS010000013">
    <property type="protein sequence ID" value="MDQ0466649.1"/>
    <property type="molecule type" value="Genomic_DNA"/>
</dbReference>